<gene>
    <name evidence="15" type="ORF">M514_10982</name>
</gene>
<evidence type="ECO:0000256" key="5">
    <source>
        <dbReference type="ARBA" id="ARBA00023015"/>
    </source>
</evidence>
<dbReference type="InterPro" id="IPR019787">
    <property type="entry name" value="Znf_PHD-finger"/>
</dbReference>
<dbReference type="SUPFAM" id="SSF57903">
    <property type="entry name" value="FYVE/PHD zinc finger"/>
    <property type="match status" value="1"/>
</dbReference>
<dbReference type="Pfam" id="PF00628">
    <property type="entry name" value="PHD"/>
    <property type="match status" value="1"/>
</dbReference>
<keyword evidence="5" id="KW-0805">Transcription regulation</keyword>
<evidence type="ECO:0000256" key="7">
    <source>
        <dbReference type="ARBA" id="ARBA00023163"/>
    </source>
</evidence>
<name>A0A085MWZ1_9BILA</name>
<reference evidence="15" key="1">
    <citation type="journal article" date="2014" name="Nat. Genet.">
        <title>Genome and transcriptome of the porcine whipworm Trichuris suis.</title>
        <authorList>
            <person name="Jex A.R."/>
            <person name="Nejsum P."/>
            <person name="Schwarz E.M."/>
            <person name="Hu L."/>
            <person name="Young N.D."/>
            <person name="Hall R.S."/>
            <person name="Korhonen P.K."/>
            <person name="Liao S."/>
            <person name="Thamsborg S."/>
            <person name="Xia J."/>
            <person name="Xu P."/>
            <person name="Wang S."/>
            <person name="Scheerlinck J.P."/>
            <person name="Hofmann A."/>
            <person name="Sternberg P.W."/>
            <person name="Wang J."/>
            <person name="Gasser R.B."/>
        </authorList>
    </citation>
    <scope>NUCLEOTIDE SEQUENCE [LARGE SCALE GENOMIC DNA]</scope>
    <source>
        <strain evidence="15">DCEP-RM93F</strain>
    </source>
</reference>
<dbReference type="InterPro" id="IPR037869">
    <property type="entry name" value="Spp1/CFP1"/>
</dbReference>
<keyword evidence="6" id="KW-0238">DNA-binding</keyword>
<evidence type="ECO:0000256" key="10">
    <source>
        <dbReference type="PROSITE-ProRule" id="PRU00509"/>
    </source>
</evidence>
<evidence type="ECO:0000256" key="4">
    <source>
        <dbReference type="ARBA" id="ARBA00022833"/>
    </source>
</evidence>
<comment type="subcellular location">
    <subcellularLocation>
        <location evidence="1">Nucleus</location>
    </subcellularLocation>
</comment>
<dbReference type="PANTHER" id="PTHR46174:SF1">
    <property type="entry name" value="CXXC-TYPE ZINC FINGER PROTEIN 1"/>
    <property type="match status" value="1"/>
</dbReference>
<dbReference type="GO" id="GO:0048188">
    <property type="term" value="C:Set1C/COMPASS complex"/>
    <property type="evidence" value="ECO:0007669"/>
    <property type="project" value="InterPro"/>
</dbReference>
<dbReference type="EMBL" id="KL367613">
    <property type="protein sequence ID" value="KFD61737.1"/>
    <property type="molecule type" value="Genomic_DNA"/>
</dbReference>
<keyword evidence="11" id="KW-0175">Coiled coil</keyword>
<sequence length="710" mass="80427">QVTVAILSGAVAATVLRSPVFCVVVAFLLNSLFRRHFRSFSSLSTWNSAISICGKRMALRHVQTSPKGRNLVGTQHQSKENPKGSAVDVEQKNRVRSFCQCGFLSEDERINRKVALYKDKASQTEADMLMQHLAFNDVGVQTEPNITDCSVNTVLTLRDLAEALSEGGEGMSADTLPTLRYWKQLAKENEERAKQICKDNAQSCDNCDNWFHGDCVNITQRQAKKVIKFYCPPCRDSQPSLKIVYRTPKQPPTELLSKQVKGCAQCIGCFRTEDCGRCDMCTAVPRTHVCRLRVCVNSLKGTPDKEQQKDEAESSTTCDEKTSGEAERCDECIGCFQSKDCGRCDICTAVPKPSSQEDAQAQPKEHRISKKRKRDEPRTAKSLLRESENAISSDSMLPTSFATRAGSRKYIEFMKEAGVIQNVPFDDSSLSKPLRQCLGLQCTNAARRDSMYCSNECGVKLAMERLHAILPARISVILKNRQTVVRKAEMKLQELARTRHETERRLEELDFQQKRMEEWLSNASELACASPEKESRETETDEGEVTIFCPVCGLEVSNRVLQKHMFKCSSKIESRVSYGTTSPSHNTKYNILCDSFNKYNKTYCKRLRLICPEHSKSEKIADGIVCGWPLDLDFTFNSFSKSNVCLVAKKKCLKHWQWDRYQFAMIDMERLSLILRLDEINDMERRINVRLLSAGNIMDLMLNATNVHEE</sequence>
<keyword evidence="7" id="KW-0804">Transcription</keyword>
<evidence type="ECO:0000259" key="14">
    <source>
        <dbReference type="PROSITE" id="PS51058"/>
    </source>
</evidence>
<feature type="domain" description="CXXC-type" evidence="14">
    <location>
        <begin position="255"/>
        <end position="296"/>
    </location>
</feature>
<evidence type="ECO:0000256" key="9">
    <source>
        <dbReference type="ARBA" id="ARBA00023828"/>
    </source>
</evidence>
<evidence type="ECO:0000256" key="1">
    <source>
        <dbReference type="ARBA" id="ARBA00004123"/>
    </source>
</evidence>
<organism evidence="15">
    <name type="scientific">Trichuris suis</name>
    <name type="common">pig whipworm</name>
    <dbReference type="NCBI Taxonomy" id="68888"/>
    <lineage>
        <taxon>Eukaryota</taxon>
        <taxon>Metazoa</taxon>
        <taxon>Ecdysozoa</taxon>
        <taxon>Nematoda</taxon>
        <taxon>Enoplea</taxon>
        <taxon>Dorylaimia</taxon>
        <taxon>Trichinellida</taxon>
        <taxon>Trichuridae</taxon>
        <taxon>Trichuris</taxon>
    </lineage>
</organism>
<dbReference type="PROSITE" id="PS51058">
    <property type="entry name" value="ZF_CXXC"/>
    <property type="match status" value="1"/>
</dbReference>
<dbReference type="InterPro" id="IPR013083">
    <property type="entry name" value="Znf_RING/FYVE/PHD"/>
</dbReference>
<keyword evidence="3 10" id="KW-0863">Zinc-finger</keyword>
<feature type="compositionally biased region" description="Basic and acidic residues" evidence="12">
    <location>
        <begin position="374"/>
        <end position="388"/>
    </location>
</feature>
<keyword evidence="13" id="KW-0812">Transmembrane</keyword>
<proteinExistence type="predicted"/>
<keyword evidence="2" id="KW-0479">Metal-binding</keyword>
<feature type="coiled-coil region" evidence="11">
    <location>
        <begin position="485"/>
        <end position="512"/>
    </location>
</feature>
<keyword evidence="13" id="KW-1133">Transmembrane helix</keyword>
<evidence type="ECO:0000256" key="2">
    <source>
        <dbReference type="ARBA" id="ARBA00022723"/>
    </source>
</evidence>
<evidence type="ECO:0000256" key="13">
    <source>
        <dbReference type="SAM" id="Phobius"/>
    </source>
</evidence>
<dbReference type="AlphaFoldDB" id="A0A085MWZ1"/>
<keyword evidence="13" id="KW-0472">Membrane</keyword>
<evidence type="ECO:0000256" key="6">
    <source>
        <dbReference type="ARBA" id="ARBA00023125"/>
    </source>
</evidence>
<keyword evidence="4" id="KW-0862">Zinc</keyword>
<dbReference type="GO" id="GO:0045893">
    <property type="term" value="P:positive regulation of DNA-templated transcription"/>
    <property type="evidence" value="ECO:0007669"/>
    <property type="project" value="TreeGrafter"/>
</dbReference>
<evidence type="ECO:0000256" key="12">
    <source>
        <dbReference type="SAM" id="MobiDB-lite"/>
    </source>
</evidence>
<dbReference type="Pfam" id="PF12269">
    <property type="entry name" value="CpG_bind_C"/>
    <property type="match status" value="1"/>
</dbReference>
<dbReference type="PANTHER" id="PTHR46174">
    <property type="entry name" value="CXXC-TYPE ZINC FINGER PROTEIN 1"/>
    <property type="match status" value="1"/>
</dbReference>
<dbReference type="InterPro" id="IPR022056">
    <property type="entry name" value="CpG-bd_C"/>
</dbReference>
<dbReference type="GO" id="GO:0008270">
    <property type="term" value="F:zinc ion binding"/>
    <property type="evidence" value="ECO:0007669"/>
    <property type="project" value="UniProtKB-KW"/>
</dbReference>
<evidence type="ECO:0000256" key="8">
    <source>
        <dbReference type="ARBA" id="ARBA00023242"/>
    </source>
</evidence>
<feature type="region of interest" description="Disordered" evidence="12">
    <location>
        <begin position="68"/>
        <end position="87"/>
    </location>
</feature>
<dbReference type="InterPro" id="IPR002857">
    <property type="entry name" value="Znf_CXXC"/>
</dbReference>
<accession>A0A085MWZ1</accession>
<dbReference type="GO" id="GO:0003677">
    <property type="term" value="F:DNA binding"/>
    <property type="evidence" value="ECO:0007669"/>
    <property type="project" value="UniProtKB-KW"/>
</dbReference>
<feature type="non-terminal residue" evidence="15">
    <location>
        <position position="1"/>
    </location>
</feature>
<evidence type="ECO:0000313" key="15">
    <source>
        <dbReference type="EMBL" id="KFD61737.1"/>
    </source>
</evidence>
<feature type="region of interest" description="Disordered" evidence="12">
    <location>
        <begin position="354"/>
        <end position="389"/>
    </location>
</feature>
<dbReference type="Gene3D" id="3.30.40.10">
    <property type="entry name" value="Zinc/RING finger domain, C3HC4 (zinc finger)"/>
    <property type="match status" value="1"/>
</dbReference>
<dbReference type="Proteomes" id="UP000030758">
    <property type="component" value="Unassembled WGS sequence"/>
</dbReference>
<dbReference type="InterPro" id="IPR011011">
    <property type="entry name" value="Znf_FYVE_PHD"/>
</dbReference>
<keyword evidence="8" id="KW-0539">Nucleus</keyword>
<evidence type="ECO:0000256" key="11">
    <source>
        <dbReference type="SAM" id="Coils"/>
    </source>
</evidence>
<evidence type="ECO:0000256" key="3">
    <source>
        <dbReference type="ARBA" id="ARBA00022771"/>
    </source>
</evidence>
<protein>
    <recommendedName>
        <fullName evidence="9">CXXC-type zinc finger protein 1</fullName>
    </recommendedName>
</protein>
<feature type="transmembrane region" description="Helical" evidence="13">
    <location>
        <begin position="6"/>
        <end position="29"/>
    </location>
</feature>